<evidence type="ECO:0000313" key="3">
    <source>
        <dbReference type="Proteomes" id="UP000287651"/>
    </source>
</evidence>
<evidence type="ECO:0000256" key="1">
    <source>
        <dbReference type="SAM" id="MobiDB-lite"/>
    </source>
</evidence>
<dbReference type="Proteomes" id="UP000287651">
    <property type="component" value="Unassembled WGS sequence"/>
</dbReference>
<dbReference type="AlphaFoldDB" id="A0A426ZES8"/>
<feature type="region of interest" description="Disordered" evidence="1">
    <location>
        <begin position="26"/>
        <end position="76"/>
    </location>
</feature>
<reference evidence="2 3" key="1">
    <citation type="journal article" date="2014" name="Agronomy (Basel)">
        <title>A Draft Genome Sequence for Ensete ventricosum, the Drought-Tolerant Tree Against Hunger.</title>
        <authorList>
            <person name="Harrison J."/>
            <person name="Moore K.A."/>
            <person name="Paszkiewicz K."/>
            <person name="Jones T."/>
            <person name="Grant M."/>
            <person name="Ambacheew D."/>
            <person name="Muzemil S."/>
            <person name="Studholme D.J."/>
        </authorList>
    </citation>
    <scope>NUCLEOTIDE SEQUENCE [LARGE SCALE GENOMIC DNA]</scope>
</reference>
<evidence type="ECO:0000313" key="2">
    <source>
        <dbReference type="EMBL" id="RRT62481.1"/>
    </source>
</evidence>
<protein>
    <submittedName>
        <fullName evidence="2">Uncharacterized protein</fullName>
    </submittedName>
</protein>
<sequence>MTLRQYSLHSTLQGAVACKGGWATRGHDRLQRDDHRDDHLRRDAYRDGRLQRVAPSLRKGDDDGQLEGRKKAKASF</sequence>
<proteinExistence type="predicted"/>
<name>A0A426ZES8_ENSVE</name>
<accession>A0A426ZES8</accession>
<organism evidence="2 3">
    <name type="scientific">Ensete ventricosum</name>
    <name type="common">Abyssinian banana</name>
    <name type="synonym">Musa ensete</name>
    <dbReference type="NCBI Taxonomy" id="4639"/>
    <lineage>
        <taxon>Eukaryota</taxon>
        <taxon>Viridiplantae</taxon>
        <taxon>Streptophyta</taxon>
        <taxon>Embryophyta</taxon>
        <taxon>Tracheophyta</taxon>
        <taxon>Spermatophyta</taxon>
        <taxon>Magnoliopsida</taxon>
        <taxon>Liliopsida</taxon>
        <taxon>Zingiberales</taxon>
        <taxon>Musaceae</taxon>
        <taxon>Ensete</taxon>
    </lineage>
</organism>
<dbReference type="EMBL" id="AMZH03006965">
    <property type="protein sequence ID" value="RRT62481.1"/>
    <property type="molecule type" value="Genomic_DNA"/>
</dbReference>
<feature type="compositionally biased region" description="Basic and acidic residues" evidence="1">
    <location>
        <begin position="26"/>
        <end position="50"/>
    </location>
</feature>
<dbReference type="PROSITE" id="PS51257">
    <property type="entry name" value="PROKAR_LIPOPROTEIN"/>
    <property type="match status" value="1"/>
</dbReference>
<gene>
    <name evidence="2" type="ORF">B296_00008935</name>
</gene>
<feature type="compositionally biased region" description="Basic and acidic residues" evidence="1">
    <location>
        <begin position="58"/>
        <end position="69"/>
    </location>
</feature>
<comment type="caution">
    <text evidence="2">The sequence shown here is derived from an EMBL/GenBank/DDBJ whole genome shotgun (WGS) entry which is preliminary data.</text>
</comment>